<comment type="caution">
    <text evidence="2">The sequence shown here is derived from an EMBL/GenBank/DDBJ whole genome shotgun (WGS) entry which is preliminary data.</text>
</comment>
<protein>
    <submittedName>
        <fullName evidence="2">Alpha-ketoglutarate-dependent dioxygenase AlkB</fullName>
    </submittedName>
</protein>
<dbReference type="Pfam" id="PF13532">
    <property type="entry name" value="2OG-FeII_Oxy_2"/>
    <property type="match status" value="1"/>
</dbReference>
<keyword evidence="2" id="KW-0560">Oxidoreductase</keyword>
<dbReference type="PANTHER" id="PTHR31212">
    <property type="entry name" value="ALPHA-KETOGLUTARATE-DEPENDENT DIOXYGENASE ALKB HOMOLOG 3"/>
    <property type="match status" value="1"/>
</dbReference>
<reference evidence="2 3" key="1">
    <citation type="journal article" date="2013" name="Int. J. Syst. Evol. Microbiol.">
        <title>Celerinatantimonas yamalensis sp. nov., a cold-adapted diazotrophic bacterium from a cold permafrost brine.</title>
        <authorList>
            <person name="Shcherbakova V."/>
            <person name="Chuvilskaya N."/>
            <person name="Rivkina E."/>
            <person name="Demidov N."/>
            <person name="Uchaeva V."/>
            <person name="Suetin S."/>
            <person name="Suzina N."/>
            <person name="Gilichinsky D."/>
        </authorList>
    </citation>
    <scope>NUCLEOTIDE SEQUENCE [LARGE SCALE GENOMIC DNA]</scope>
    <source>
        <strain evidence="2 3">C7</strain>
    </source>
</reference>
<accession>A0ABW9GBE1</accession>
<feature type="domain" description="Fe2OG dioxygenase" evidence="1">
    <location>
        <begin position="94"/>
        <end position="192"/>
    </location>
</feature>
<dbReference type="InterPro" id="IPR027450">
    <property type="entry name" value="AlkB-like"/>
</dbReference>
<dbReference type="InterPro" id="IPR037151">
    <property type="entry name" value="AlkB-like_sf"/>
</dbReference>
<dbReference type="GO" id="GO:0051213">
    <property type="term" value="F:dioxygenase activity"/>
    <property type="evidence" value="ECO:0007669"/>
    <property type="project" value="UniProtKB-KW"/>
</dbReference>
<evidence type="ECO:0000313" key="3">
    <source>
        <dbReference type="Proteomes" id="UP001629953"/>
    </source>
</evidence>
<name>A0ABW9GBE1_9GAMM</name>
<organism evidence="2 3">
    <name type="scientific">Celerinatantimonas yamalensis</name>
    <dbReference type="NCBI Taxonomy" id="559956"/>
    <lineage>
        <taxon>Bacteria</taxon>
        <taxon>Pseudomonadati</taxon>
        <taxon>Pseudomonadota</taxon>
        <taxon>Gammaproteobacteria</taxon>
        <taxon>Celerinatantimonadaceae</taxon>
        <taxon>Celerinatantimonas</taxon>
    </lineage>
</organism>
<dbReference type="PANTHER" id="PTHR31212:SF4">
    <property type="entry name" value="ALPHA-KETOGLUTARATE-DEPENDENT DIOXYGENASE ALKB HOMOLOG 3"/>
    <property type="match status" value="1"/>
</dbReference>
<dbReference type="Gene3D" id="2.60.120.590">
    <property type="entry name" value="Alpha-ketoglutarate-dependent dioxygenase AlkB-like"/>
    <property type="match status" value="1"/>
</dbReference>
<evidence type="ECO:0000313" key="2">
    <source>
        <dbReference type="EMBL" id="MFM2486348.1"/>
    </source>
</evidence>
<dbReference type="InterPro" id="IPR032854">
    <property type="entry name" value="ALKBH3"/>
</dbReference>
<proteinExistence type="predicted"/>
<dbReference type="Proteomes" id="UP001629953">
    <property type="component" value="Unassembled WGS sequence"/>
</dbReference>
<keyword evidence="3" id="KW-1185">Reference proteome</keyword>
<gene>
    <name evidence="2" type="ORF">ABUE30_14990</name>
</gene>
<dbReference type="SUPFAM" id="SSF51197">
    <property type="entry name" value="Clavaminate synthase-like"/>
    <property type="match status" value="1"/>
</dbReference>
<evidence type="ECO:0000259" key="1">
    <source>
        <dbReference type="PROSITE" id="PS51471"/>
    </source>
</evidence>
<dbReference type="PROSITE" id="PS51471">
    <property type="entry name" value="FE2OG_OXY"/>
    <property type="match status" value="1"/>
</dbReference>
<dbReference type="InterPro" id="IPR005123">
    <property type="entry name" value="Oxoglu/Fe-dep_dioxygenase_dom"/>
</dbReference>
<keyword evidence="2" id="KW-0223">Dioxygenase</keyword>
<dbReference type="EMBL" id="JBEQCT010000008">
    <property type="protein sequence ID" value="MFM2486348.1"/>
    <property type="molecule type" value="Genomic_DNA"/>
</dbReference>
<sequence>MFETFEKIELSAQSWLFLAPCWSQLTYQNVVQTIDWEQHYIQLFGRSVKEPRLSAWIADPHCSYRYSGQRRAPKAWPELLTQLRTDLSDVCQVPFNSVLANLYRNGNDAMGWHSDDERELGGAPMIASLSFGSERRFLLRERSSKNKIGELQLGHGSLLLMAGDTQLQYQHCIAQTKRMVAPRINLTFRHVVSKSASFE</sequence>
<dbReference type="RefSeq" id="WP_408624646.1">
    <property type="nucleotide sequence ID" value="NZ_JBEQCT010000008.1"/>
</dbReference>